<evidence type="ECO:0000313" key="3">
    <source>
        <dbReference type="Proteomes" id="UP000076268"/>
    </source>
</evidence>
<dbReference type="RefSeq" id="WP_156478635.1">
    <property type="nucleotide sequence ID" value="NZ_LSGP01000017.1"/>
</dbReference>
<dbReference type="PANTHER" id="PTHR33376">
    <property type="match status" value="1"/>
</dbReference>
<dbReference type="STRING" id="1794912.AXX12_09615"/>
<sequence>MTISRLIAALLCMMLPIFLISGCDTKISSKKRDVPQVTFLLAENQGPDYPTTVSSRKFADLVYRRTQGRIKIDVYPSAQLGDEKVAIEQIQIGAIDFMRVHSSPLAEFNKQFAVLSLPYIFDNEEHMWRFLESEMGIMMLNNLSSSKMQGLAYYDNGARSLYFRKPVDSLEALKGLKIRVQQNKVTMDMISAWGASPIPMQYGDTLNSLQNGVIDGAENNFPSYFTSKHYQYAPYCLLSKHQRAPEVLLISKLTWDKLSSDDQMIIRQSAKEAAQFQRKIWHTFEKQSEDSLRRAGVKIIEVDNIKQWHKAVKPVLTKYQKTLNKELEAIEKVRN</sequence>
<keyword evidence="3" id="KW-1185">Reference proteome</keyword>
<dbReference type="EMBL" id="LSGP01000017">
    <property type="protein sequence ID" value="KYZ76667.1"/>
    <property type="molecule type" value="Genomic_DNA"/>
</dbReference>
<reference evidence="2 3" key="1">
    <citation type="submission" date="2016-02" db="EMBL/GenBank/DDBJ databases">
        <title>Anaerosporomusa subterraneum gen. nov., sp. nov., a spore-forming obligate anaerobe isolated from saprolite.</title>
        <authorList>
            <person name="Choi J.K."/>
            <person name="Shah M."/>
            <person name="Yee N."/>
        </authorList>
    </citation>
    <scope>NUCLEOTIDE SEQUENCE [LARGE SCALE GENOMIC DNA]</scope>
    <source>
        <strain evidence="2 3">RU4</strain>
    </source>
</reference>
<dbReference type="PROSITE" id="PS51257">
    <property type="entry name" value="PROKAR_LIPOPROTEIN"/>
    <property type="match status" value="1"/>
</dbReference>
<dbReference type="NCBIfam" id="NF037995">
    <property type="entry name" value="TRAP_S1"/>
    <property type="match status" value="1"/>
</dbReference>
<protein>
    <submittedName>
        <fullName evidence="2">C4-dicarboxylate ABC transporter</fullName>
    </submittedName>
</protein>
<dbReference type="PIRSF" id="PIRSF006470">
    <property type="entry name" value="DctB"/>
    <property type="match status" value="1"/>
</dbReference>
<accession>A0A154BRZ6</accession>
<dbReference type="InterPro" id="IPR004682">
    <property type="entry name" value="TRAP_DctP"/>
</dbReference>
<name>A0A154BRZ6_ANASB</name>
<dbReference type="InterPro" id="IPR018389">
    <property type="entry name" value="DctP_fam"/>
</dbReference>
<organism evidence="2 3">
    <name type="scientific">Anaerosporomusa subterranea</name>
    <dbReference type="NCBI Taxonomy" id="1794912"/>
    <lineage>
        <taxon>Bacteria</taxon>
        <taxon>Bacillati</taxon>
        <taxon>Bacillota</taxon>
        <taxon>Negativicutes</taxon>
        <taxon>Acetonemataceae</taxon>
        <taxon>Anaerosporomusa</taxon>
    </lineage>
</organism>
<dbReference type="GO" id="GO:0055085">
    <property type="term" value="P:transmembrane transport"/>
    <property type="evidence" value="ECO:0007669"/>
    <property type="project" value="InterPro"/>
</dbReference>
<dbReference type="GO" id="GO:0030246">
    <property type="term" value="F:carbohydrate binding"/>
    <property type="evidence" value="ECO:0007669"/>
    <property type="project" value="TreeGrafter"/>
</dbReference>
<dbReference type="GO" id="GO:0030288">
    <property type="term" value="C:outer membrane-bounded periplasmic space"/>
    <property type="evidence" value="ECO:0007669"/>
    <property type="project" value="InterPro"/>
</dbReference>
<gene>
    <name evidence="2" type="ORF">AXX12_09615</name>
</gene>
<dbReference type="OrthoDB" id="9815946at2"/>
<keyword evidence="1" id="KW-0732">Signal</keyword>
<dbReference type="Gene3D" id="3.40.190.170">
    <property type="entry name" value="Bacterial extracellular solute-binding protein, family 7"/>
    <property type="match status" value="1"/>
</dbReference>
<dbReference type="PANTHER" id="PTHR33376:SF2">
    <property type="entry name" value="DICARBOXYLATE-BINDING PERIPLASMIC PROTEIN"/>
    <property type="match status" value="1"/>
</dbReference>
<dbReference type="Proteomes" id="UP000076268">
    <property type="component" value="Unassembled WGS sequence"/>
</dbReference>
<dbReference type="InterPro" id="IPR038404">
    <property type="entry name" value="TRAP_DctP_sf"/>
</dbReference>
<proteinExistence type="predicted"/>
<dbReference type="NCBIfam" id="TIGR00787">
    <property type="entry name" value="dctP"/>
    <property type="match status" value="1"/>
</dbReference>
<evidence type="ECO:0000256" key="1">
    <source>
        <dbReference type="ARBA" id="ARBA00022729"/>
    </source>
</evidence>
<dbReference type="Pfam" id="PF03480">
    <property type="entry name" value="DctP"/>
    <property type="match status" value="1"/>
</dbReference>
<comment type="caution">
    <text evidence="2">The sequence shown here is derived from an EMBL/GenBank/DDBJ whole genome shotgun (WGS) entry which is preliminary data.</text>
</comment>
<evidence type="ECO:0000313" key="2">
    <source>
        <dbReference type="EMBL" id="KYZ76667.1"/>
    </source>
</evidence>
<dbReference type="CDD" id="cd13671">
    <property type="entry name" value="PBP2_TRAP_SBP_like_3"/>
    <property type="match status" value="1"/>
</dbReference>
<dbReference type="AlphaFoldDB" id="A0A154BRZ6"/>